<evidence type="ECO:0000256" key="3">
    <source>
        <dbReference type="ARBA" id="ARBA00022722"/>
    </source>
</evidence>
<gene>
    <name evidence="10" type="ORF">U9M48_003876</name>
</gene>
<evidence type="ECO:0000256" key="8">
    <source>
        <dbReference type="SAM" id="MobiDB-lite"/>
    </source>
</evidence>
<dbReference type="Gene3D" id="3.10.10.10">
    <property type="entry name" value="HIV Type 1 Reverse Transcriptase, subunit A, domain 1"/>
    <property type="match status" value="1"/>
</dbReference>
<evidence type="ECO:0000256" key="6">
    <source>
        <dbReference type="ARBA" id="ARBA00022918"/>
    </source>
</evidence>
<dbReference type="GO" id="GO:0004519">
    <property type="term" value="F:endonuclease activity"/>
    <property type="evidence" value="ECO:0007669"/>
    <property type="project" value="UniProtKB-KW"/>
</dbReference>
<evidence type="ECO:0000313" key="10">
    <source>
        <dbReference type="EMBL" id="WVZ52867.1"/>
    </source>
</evidence>
<name>A0AAQ3PTU7_PASNO</name>
<dbReference type="SUPFAM" id="SSF56672">
    <property type="entry name" value="DNA/RNA polymerases"/>
    <property type="match status" value="1"/>
</dbReference>
<evidence type="ECO:0000313" key="11">
    <source>
        <dbReference type="Proteomes" id="UP001341281"/>
    </source>
</evidence>
<keyword evidence="3" id="KW-0540">Nuclease</keyword>
<dbReference type="EMBL" id="CP144745">
    <property type="protein sequence ID" value="WVZ52867.1"/>
    <property type="molecule type" value="Genomic_DNA"/>
</dbReference>
<dbReference type="InterPro" id="IPR043128">
    <property type="entry name" value="Rev_trsase/Diguanyl_cyclase"/>
</dbReference>
<dbReference type="InterPro" id="IPR043502">
    <property type="entry name" value="DNA/RNA_pol_sf"/>
</dbReference>
<evidence type="ECO:0000256" key="5">
    <source>
        <dbReference type="ARBA" id="ARBA00022801"/>
    </source>
</evidence>
<dbReference type="InterPro" id="IPR050951">
    <property type="entry name" value="Retrovirus_Pol_polyprotein"/>
</dbReference>
<dbReference type="Pfam" id="PF00078">
    <property type="entry name" value="RVT_1"/>
    <property type="match status" value="1"/>
</dbReference>
<dbReference type="GO" id="GO:0016787">
    <property type="term" value="F:hydrolase activity"/>
    <property type="evidence" value="ECO:0007669"/>
    <property type="project" value="UniProtKB-KW"/>
</dbReference>
<dbReference type="Pfam" id="PF17919">
    <property type="entry name" value="RT_RNaseH_2"/>
    <property type="match status" value="1"/>
</dbReference>
<sequence length="566" mass="65496">MKPSKSGKTMHIHLPSHKHSPPTVNATEAQLIEKIPVVSDFPDVFPEELPGLPPDRDVEFAIELVPSTAPVFRRPYRMAPDELKELKVQLQEQLDKGFIRPSSSPWGCPAFFVEKKDQGGKRLCVDYRPLNAVTIKNKYPLPHIDILFDQLARAKVFSKIDLRSGYYQIKIKEEDIPKTAFSTRYNLYEYLVMSFGLTNAPSFFMYMMNSVFMNELDKFVVVFIDDILIYSKSEEEHKEHLRIVLNRLREHKLYAKFSKCAFWLKEVSFLGHILSEKGVAVDPSKVKDVLNWKQPKTVTEIRSFLGLAGYYHRFIKDFSKTAKTMTSLTKKNAKYVWSSNCDEALQTLKKLLTSAPVLAQPDVTKPFDVYCDASGSGLGCVLMQEGRIWRHYLLGNTCHIYIDHKSLKYILSQPKLNMRQRRWLELIKDYDLEIHYHPGKANVVADALSRKAHCNVIEARSTVRVICCEMDEIEMPTEQHAELYNLIIEPTIKDQIIVAQKKDKGMAHIRDEINEKKKACFKLDEEGVLRFKNRLVVPKDMELRKKILDEAHTSMFTMHPESNKMY</sequence>
<dbReference type="AlphaFoldDB" id="A0AAQ3PTU7"/>
<dbReference type="CDD" id="cd01647">
    <property type="entry name" value="RT_LTR"/>
    <property type="match status" value="1"/>
</dbReference>
<dbReference type="PANTHER" id="PTHR37984">
    <property type="entry name" value="PROTEIN CBG26694"/>
    <property type="match status" value="1"/>
</dbReference>
<feature type="region of interest" description="Disordered" evidence="8">
    <location>
        <begin position="1"/>
        <end position="23"/>
    </location>
</feature>
<keyword evidence="2" id="KW-0548">Nucleotidyltransferase</keyword>
<keyword evidence="7" id="KW-0511">Multifunctional enzyme</keyword>
<evidence type="ECO:0000256" key="4">
    <source>
        <dbReference type="ARBA" id="ARBA00022759"/>
    </source>
</evidence>
<dbReference type="Proteomes" id="UP001341281">
    <property type="component" value="Chromosome 01"/>
</dbReference>
<dbReference type="FunFam" id="3.30.70.270:FF:000020">
    <property type="entry name" value="Transposon Tf2-6 polyprotein-like Protein"/>
    <property type="match status" value="1"/>
</dbReference>
<protein>
    <recommendedName>
        <fullName evidence="9">Reverse transcriptase domain-containing protein</fullName>
    </recommendedName>
</protein>
<keyword evidence="11" id="KW-1185">Reference proteome</keyword>
<keyword evidence="5" id="KW-0378">Hydrolase</keyword>
<dbReference type="InterPro" id="IPR041373">
    <property type="entry name" value="RT_RNaseH"/>
</dbReference>
<reference evidence="10 11" key="1">
    <citation type="submission" date="2024-02" db="EMBL/GenBank/DDBJ databases">
        <title>High-quality chromosome-scale genome assembly of Pensacola bahiagrass (Paspalum notatum Flugge var. saurae).</title>
        <authorList>
            <person name="Vega J.M."/>
            <person name="Podio M."/>
            <person name="Orjuela J."/>
            <person name="Siena L.A."/>
            <person name="Pessino S.C."/>
            <person name="Combes M.C."/>
            <person name="Mariac C."/>
            <person name="Albertini E."/>
            <person name="Pupilli F."/>
            <person name="Ortiz J.P.A."/>
            <person name="Leblanc O."/>
        </authorList>
    </citation>
    <scope>NUCLEOTIDE SEQUENCE [LARGE SCALE GENOMIC DNA]</scope>
    <source>
        <strain evidence="10">R1</strain>
        <tissue evidence="10">Leaf</tissue>
    </source>
</reference>
<accession>A0AAQ3PTU7</accession>
<proteinExistence type="predicted"/>
<evidence type="ECO:0000256" key="1">
    <source>
        <dbReference type="ARBA" id="ARBA00022679"/>
    </source>
</evidence>
<evidence type="ECO:0000259" key="9">
    <source>
        <dbReference type="PROSITE" id="PS50878"/>
    </source>
</evidence>
<dbReference type="PROSITE" id="PS50878">
    <property type="entry name" value="RT_POL"/>
    <property type="match status" value="1"/>
</dbReference>
<keyword evidence="6" id="KW-0695">RNA-directed DNA polymerase</keyword>
<dbReference type="PANTHER" id="PTHR37984:SF5">
    <property type="entry name" value="PROTEIN NYNRIN-LIKE"/>
    <property type="match status" value="1"/>
</dbReference>
<dbReference type="Gene3D" id="3.30.70.270">
    <property type="match status" value="2"/>
</dbReference>
<organism evidence="10 11">
    <name type="scientific">Paspalum notatum var. saurae</name>
    <dbReference type="NCBI Taxonomy" id="547442"/>
    <lineage>
        <taxon>Eukaryota</taxon>
        <taxon>Viridiplantae</taxon>
        <taxon>Streptophyta</taxon>
        <taxon>Embryophyta</taxon>
        <taxon>Tracheophyta</taxon>
        <taxon>Spermatophyta</taxon>
        <taxon>Magnoliopsida</taxon>
        <taxon>Liliopsida</taxon>
        <taxon>Poales</taxon>
        <taxon>Poaceae</taxon>
        <taxon>PACMAD clade</taxon>
        <taxon>Panicoideae</taxon>
        <taxon>Andropogonodae</taxon>
        <taxon>Paspaleae</taxon>
        <taxon>Paspalinae</taxon>
        <taxon>Paspalum</taxon>
    </lineage>
</organism>
<evidence type="ECO:0000256" key="7">
    <source>
        <dbReference type="ARBA" id="ARBA00023268"/>
    </source>
</evidence>
<dbReference type="InterPro" id="IPR000477">
    <property type="entry name" value="RT_dom"/>
</dbReference>
<keyword evidence="4" id="KW-0255">Endonuclease</keyword>
<dbReference type="GO" id="GO:0003964">
    <property type="term" value="F:RNA-directed DNA polymerase activity"/>
    <property type="evidence" value="ECO:0007669"/>
    <property type="project" value="UniProtKB-KW"/>
</dbReference>
<dbReference type="CDD" id="cd09274">
    <property type="entry name" value="RNase_HI_RT_Ty3"/>
    <property type="match status" value="1"/>
</dbReference>
<feature type="domain" description="Reverse transcriptase" evidence="9">
    <location>
        <begin position="94"/>
        <end position="274"/>
    </location>
</feature>
<keyword evidence="1" id="KW-0808">Transferase</keyword>
<dbReference type="InterPro" id="IPR041577">
    <property type="entry name" value="RT_RNaseH_2"/>
</dbReference>
<evidence type="ECO:0000256" key="2">
    <source>
        <dbReference type="ARBA" id="ARBA00022695"/>
    </source>
</evidence>
<feature type="compositionally biased region" description="Basic residues" evidence="8">
    <location>
        <begin position="8"/>
        <end position="20"/>
    </location>
</feature>
<dbReference type="Pfam" id="PF17917">
    <property type="entry name" value="RT_RNaseH"/>
    <property type="match status" value="1"/>
</dbReference>